<dbReference type="SMART" id="SM00849">
    <property type="entry name" value="Lactamase_B"/>
    <property type="match status" value="1"/>
</dbReference>
<evidence type="ECO:0000259" key="6">
    <source>
        <dbReference type="SMART" id="SM00849"/>
    </source>
</evidence>
<dbReference type="RefSeq" id="WP_013174852.1">
    <property type="nucleotide sequence ID" value="NC_014220.1"/>
</dbReference>
<evidence type="ECO:0000256" key="2">
    <source>
        <dbReference type="ARBA" id="ARBA00007749"/>
    </source>
</evidence>
<dbReference type="Proteomes" id="UP000000378">
    <property type="component" value="Chromosome"/>
</dbReference>
<gene>
    <name evidence="7" type="ordered locus">Slip_0667</name>
</gene>
<evidence type="ECO:0000313" key="7">
    <source>
        <dbReference type="EMBL" id="ADI01450.1"/>
    </source>
</evidence>
<reference evidence="7 8" key="2">
    <citation type="journal article" date="2010" name="Stand. Genomic Sci.">
        <title>Complete genome sequence of Syntrophothermus lipocalidus type strain (TGB-C1).</title>
        <authorList>
            <person name="Djao O.D."/>
            <person name="Zhang X."/>
            <person name="Lucas S."/>
            <person name="Lapidus A."/>
            <person name="Del Rio T.G."/>
            <person name="Nolan M."/>
            <person name="Tice H."/>
            <person name="Cheng J.F."/>
            <person name="Han C."/>
            <person name="Tapia R."/>
            <person name="Goodwin L."/>
            <person name="Pitluck S."/>
            <person name="Liolios K."/>
            <person name="Ivanova N."/>
            <person name="Mavromatis K."/>
            <person name="Mikhailova N."/>
            <person name="Ovchinnikova G."/>
            <person name="Pati A."/>
            <person name="Brambilla E."/>
            <person name="Chen A."/>
            <person name="Palaniappan K."/>
            <person name="Land M."/>
            <person name="Hauser L."/>
            <person name="Chang Y.J."/>
            <person name="Jeffries C.D."/>
            <person name="Rohde M."/>
            <person name="Sikorski J."/>
            <person name="Spring S."/>
            <person name="Goker M."/>
            <person name="Detter J.C."/>
            <person name="Woyke T."/>
            <person name="Bristow J."/>
            <person name="Eisen J.A."/>
            <person name="Markowitz V."/>
            <person name="Hugenholtz P."/>
            <person name="Kyrpides N.C."/>
            <person name="Klenk H.P."/>
        </authorList>
    </citation>
    <scope>NUCLEOTIDE SEQUENCE [LARGE SCALE GENOMIC DNA]</scope>
    <source>
        <strain evidence="8">DSM 12680 / TGB-C1</strain>
    </source>
</reference>
<dbReference type="InterPro" id="IPR001279">
    <property type="entry name" value="Metallo-B-lactamas"/>
</dbReference>
<evidence type="ECO:0000256" key="5">
    <source>
        <dbReference type="ARBA" id="ARBA00022833"/>
    </source>
</evidence>
<proteinExistence type="inferred from homology"/>
<dbReference type="HOGENOM" id="CLU_030571_3_2_9"/>
<protein>
    <submittedName>
        <fullName evidence="7">Beta-lactamase domain-containing protein</fullName>
    </submittedName>
</protein>
<evidence type="ECO:0000256" key="3">
    <source>
        <dbReference type="ARBA" id="ARBA00022723"/>
    </source>
</evidence>
<comment type="similarity">
    <text evidence="2">Belongs to the metallo-beta-lactamase superfamily.</text>
</comment>
<sequence>MKLYFFECGILKSQKQYFTAGRGLLEPFDVPVPFFLIEHPQGYVLYDTGNALEVAIDKVKHWGDVIAAYDPVMTEDQWVVNQIKRVGVKPEDIKYVVLSHLHLDHAGGVGHFPNAKYVVQRDELYYAYVPDFFMKGAYIRADFDKNVDWFILEGWRDNKFDLFGDGKIIIYFTPGHTPGHQSLLVNLEKSGPMMLTGDACYTTENIDEDVLPGLGWSPSLCIQTIQTFRFLRDQRGVQIVTGHDPVAWQQYKKAPAYYD</sequence>
<keyword evidence="5" id="KW-0862">Zinc</keyword>
<dbReference type="KEGG" id="slp:Slip_0667"/>
<dbReference type="InterPro" id="IPR036866">
    <property type="entry name" value="RibonucZ/Hydroxyglut_hydro"/>
</dbReference>
<dbReference type="eggNOG" id="COG0491">
    <property type="taxonomic scope" value="Bacteria"/>
</dbReference>
<reference evidence="8" key="1">
    <citation type="journal article" date="2010" name="Stand. Genomic Sci.">
        <title>Complete genome sequence of Syntrophothermus lipocalidus type strain (TGB-C1T).</title>
        <authorList>
            <consortium name="US DOE Joint Genome Institute (JGI-PGF)"/>
            <person name="Djao O."/>
            <person name="Zhang X."/>
            <person name="Lucas S."/>
            <person name="Lapidus A."/>
            <person name="Glavina Del Rio T."/>
            <person name="Nolan M."/>
            <person name="Tice H."/>
            <person name="Cheng J."/>
            <person name="Han C."/>
            <person name="Tapia R."/>
            <person name="Goodwin L."/>
            <person name="Pitluck S."/>
            <person name="Liolios K."/>
            <person name="Ivanova N."/>
            <person name="Mavromatis K."/>
            <person name="Mikhailova N."/>
            <person name="Ovchinnikova G."/>
            <person name="Pati A."/>
            <person name="Brambilla E."/>
            <person name="Chen A."/>
            <person name="Palaniappan K."/>
            <person name="Land M."/>
            <person name="Hauser L."/>
            <person name="Chang Y."/>
            <person name="Jeffries C."/>
            <person name="Rohde M."/>
            <person name="Sikorski J."/>
            <person name="Spring S."/>
            <person name="Goker M."/>
            <person name="Detter J."/>
            <person name="Woyke T."/>
            <person name="Bristow J."/>
            <person name="Eisen J."/>
            <person name="Markowitz V."/>
            <person name="Hugenholtz P."/>
            <person name="Kyrpides N."/>
            <person name="Klenk H."/>
        </authorList>
    </citation>
    <scope>NUCLEOTIDE SEQUENCE [LARGE SCALE GENOMIC DNA]</scope>
    <source>
        <strain evidence="8">DSM 12680 / TGB-C1</strain>
    </source>
</reference>
<evidence type="ECO:0000256" key="4">
    <source>
        <dbReference type="ARBA" id="ARBA00022801"/>
    </source>
</evidence>
<feature type="domain" description="Metallo-beta-lactamase" evidence="6">
    <location>
        <begin position="31"/>
        <end position="243"/>
    </location>
</feature>
<comment type="cofactor">
    <cofactor evidence="1">
        <name>Zn(2+)</name>
        <dbReference type="ChEBI" id="CHEBI:29105"/>
    </cofactor>
</comment>
<keyword evidence="8" id="KW-1185">Reference proteome</keyword>
<dbReference type="PANTHER" id="PTHR42978:SF2">
    <property type="entry name" value="102 KBASES UNSTABLE REGION: FROM 1 TO 119443"/>
    <property type="match status" value="1"/>
</dbReference>
<evidence type="ECO:0000256" key="1">
    <source>
        <dbReference type="ARBA" id="ARBA00001947"/>
    </source>
</evidence>
<dbReference type="InterPro" id="IPR051013">
    <property type="entry name" value="MBL_superfamily_lactonases"/>
</dbReference>
<accession>D7CL65</accession>
<dbReference type="EMBL" id="CP002048">
    <property type="protein sequence ID" value="ADI01450.1"/>
    <property type="molecule type" value="Genomic_DNA"/>
</dbReference>
<dbReference type="OrthoDB" id="9761531at2"/>
<dbReference type="Pfam" id="PF00753">
    <property type="entry name" value="Lactamase_B"/>
    <property type="match status" value="1"/>
</dbReference>
<name>D7CL65_SYNLT</name>
<evidence type="ECO:0000313" key="8">
    <source>
        <dbReference type="Proteomes" id="UP000000378"/>
    </source>
</evidence>
<organism evidence="7 8">
    <name type="scientific">Syntrophothermus lipocalidus (strain DSM 12680 / TGB-C1)</name>
    <dbReference type="NCBI Taxonomy" id="643648"/>
    <lineage>
        <taxon>Bacteria</taxon>
        <taxon>Bacillati</taxon>
        <taxon>Bacillota</taxon>
        <taxon>Clostridia</taxon>
        <taxon>Eubacteriales</taxon>
        <taxon>Syntrophomonadaceae</taxon>
        <taxon>Syntrophothermus</taxon>
    </lineage>
</organism>
<dbReference type="Gene3D" id="3.60.15.10">
    <property type="entry name" value="Ribonuclease Z/Hydroxyacylglutathione hydrolase-like"/>
    <property type="match status" value="1"/>
</dbReference>
<keyword evidence="3" id="KW-0479">Metal-binding</keyword>
<dbReference type="SUPFAM" id="SSF56281">
    <property type="entry name" value="Metallo-hydrolase/oxidoreductase"/>
    <property type="match status" value="1"/>
</dbReference>
<keyword evidence="4" id="KW-0378">Hydrolase</keyword>
<dbReference type="GO" id="GO:0046872">
    <property type="term" value="F:metal ion binding"/>
    <property type="evidence" value="ECO:0007669"/>
    <property type="project" value="UniProtKB-KW"/>
</dbReference>
<dbReference type="GO" id="GO:0016787">
    <property type="term" value="F:hydrolase activity"/>
    <property type="evidence" value="ECO:0007669"/>
    <property type="project" value="UniProtKB-KW"/>
</dbReference>
<dbReference type="AlphaFoldDB" id="D7CL65"/>
<dbReference type="CDD" id="cd07729">
    <property type="entry name" value="AHL_lactonase_MBL-fold"/>
    <property type="match status" value="1"/>
</dbReference>
<dbReference type="STRING" id="643648.Slip_0667"/>
<dbReference type="PANTHER" id="PTHR42978">
    <property type="entry name" value="QUORUM-QUENCHING LACTONASE YTNP-RELATED-RELATED"/>
    <property type="match status" value="1"/>
</dbReference>